<name>A0A2P1JYZ1_9CAUD</name>
<evidence type="ECO:0000313" key="2">
    <source>
        <dbReference type="EMBL" id="AVO25538.1"/>
    </source>
</evidence>
<proteinExistence type="predicted"/>
<evidence type="ECO:0000256" key="1">
    <source>
        <dbReference type="SAM" id="MobiDB-lite"/>
    </source>
</evidence>
<feature type="compositionally biased region" description="Polar residues" evidence="1">
    <location>
        <begin position="173"/>
        <end position="193"/>
    </location>
</feature>
<keyword evidence="3" id="KW-1185">Reference proteome</keyword>
<dbReference type="RefSeq" id="YP_009953321.1">
    <property type="nucleotide sequence ID" value="NC_051621.1"/>
</dbReference>
<dbReference type="Proteomes" id="UP000241398">
    <property type="component" value="Segment"/>
</dbReference>
<reference evidence="2 3" key="1">
    <citation type="submission" date="2018-02" db="EMBL/GenBank/DDBJ databases">
        <authorList>
            <person name="Brinck M."/>
            <person name="Brobst O."/>
            <person name="Fernando R."/>
            <person name="Kim H."/>
            <person name="McCarthy S."/>
            <person name="Murphy M."/>
            <person name="Sarkis A."/>
            <person name="Sevier P."/>
            <person name="Singh A."/>
            <person name="Wu D."/>
            <person name="Wu M.-Y."/>
            <person name="Lund A.J."/>
            <person name="Freise A."/>
            <person name="Reddi K."/>
            <person name="Moberg-Parker J."/>
            <person name="Garlena R.A."/>
            <person name="Russell D.A."/>
            <person name="Pope W.H."/>
            <person name="Jacobs-Sera D."/>
            <person name="Hendrix R.W."/>
            <person name="Hatfull G.F."/>
        </authorList>
    </citation>
    <scope>NUCLEOTIDE SEQUENCE [LARGE SCALE GENOMIC DNA]</scope>
</reference>
<dbReference type="EMBL" id="MG962371">
    <property type="protein sequence ID" value="AVO25538.1"/>
    <property type="molecule type" value="Genomic_DNA"/>
</dbReference>
<organism evidence="2 3">
    <name type="scientific">Mycobacterium phage LaterM</name>
    <dbReference type="NCBI Taxonomy" id="2094136"/>
    <lineage>
        <taxon>Viruses</taxon>
        <taxon>Duplodnaviria</taxon>
        <taxon>Heunggongvirae</taxon>
        <taxon>Uroviricota</taxon>
        <taxon>Caudoviricetes</taxon>
        <taxon>Weiservirinae</taxon>
        <taxon>Anayavirus</taxon>
        <taxon>Anayavirus laterM</taxon>
    </lineage>
</organism>
<gene>
    <name evidence="2" type="primary">25</name>
    <name evidence="2" type="ORF">SEA_LATERM_25</name>
</gene>
<protein>
    <submittedName>
        <fullName evidence="2">Minor tail protein</fullName>
    </submittedName>
</protein>
<dbReference type="KEGG" id="vg:60324792"/>
<feature type="region of interest" description="Disordered" evidence="1">
    <location>
        <begin position="164"/>
        <end position="193"/>
    </location>
</feature>
<evidence type="ECO:0000313" key="3">
    <source>
        <dbReference type="Proteomes" id="UP000241398"/>
    </source>
</evidence>
<dbReference type="GeneID" id="60324792"/>
<sequence>MAELAPRLTGDAVALFQTLLSATWYGIVGDGNTPGGMSATLEMIDGEAVITTDVLIGPKGDKGDPAPLVDLQWPALESPTELVELQDELGEDDKGKGWWIGTVVYVWTGATFQMVRPGPAGPPGATPQISFEFETIPMSERGPGVKDEVIRSGTSLNPHIKVRALSPQGPVGPSTNITGAPDYDNSQPPTDGQTLVWSEAKKKWQPSDFTARHPRLYSVPEAAFTDFTGLAQRAPILSYTVEPQPFAWTPYVTGHIRATGVELDQDPFLIGCEVRLGDPAAGELVARGFGNISTWTTIVPHFSSSADSAAAVAPDNGVAIVQAGQPAAINLSLYNDGFLGAYIFSKKNAQVSILVVPQGIS</sequence>
<accession>A0A2P1JYZ1</accession>